<dbReference type="GO" id="GO:0004789">
    <property type="term" value="F:thiamine-phosphate diphosphorylase activity"/>
    <property type="evidence" value="ECO:0007669"/>
    <property type="project" value="TreeGrafter"/>
</dbReference>
<dbReference type="CDD" id="cd00564">
    <property type="entry name" value="TMP_TenI"/>
    <property type="match status" value="1"/>
</dbReference>
<dbReference type="Gene3D" id="3.20.20.70">
    <property type="entry name" value="Aldolase class I"/>
    <property type="match status" value="1"/>
</dbReference>
<dbReference type="STRING" id="1150626.PHAMO_10118"/>
<reference evidence="4 5" key="1">
    <citation type="journal article" date="2012" name="J. Bacteriol.">
        <title>Draft Genome Sequence of the Purple Photosynthetic Bacterium Phaeospirillum molischianum DSM120, a Particularly Versatile Bacterium.</title>
        <authorList>
            <person name="Duquesne K."/>
            <person name="Prima V."/>
            <person name="Ji B."/>
            <person name="Rouy Z."/>
            <person name="Medigue C."/>
            <person name="Talla E."/>
            <person name="Sturgis J.N."/>
        </authorList>
    </citation>
    <scope>NUCLEOTIDE SEQUENCE [LARGE SCALE GENOMIC DNA]</scope>
    <source>
        <strain evidence="5">DSM120</strain>
    </source>
</reference>
<dbReference type="Pfam" id="PF02581">
    <property type="entry name" value="TMP-TENI"/>
    <property type="match status" value="1"/>
</dbReference>
<evidence type="ECO:0000313" key="5">
    <source>
        <dbReference type="Proteomes" id="UP000004169"/>
    </source>
</evidence>
<gene>
    <name evidence="4" type="ORF">PHAMO_10118</name>
</gene>
<feature type="domain" description="Thiamine phosphate synthase/TenI" evidence="3">
    <location>
        <begin position="40"/>
        <end position="202"/>
    </location>
</feature>
<protein>
    <submittedName>
        <fullName evidence="4">Thiamine monophosphate synthase</fullName>
    </submittedName>
</protein>
<dbReference type="AlphaFoldDB" id="H8FMV5"/>
<name>H8FMV5_MAGML</name>
<dbReference type="PANTHER" id="PTHR20857">
    <property type="entry name" value="THIAMINE-PHOSPHATE PYROPHOSPHORYLASE"/>
    <property type="match status" value="1"/>
</dbReference>
<evidence type="ECO:0000313" key="4">
    <source>
        <dbReference type="EMBL" id="CCG39693.1"/>
    </source>
</evidence>
<evidence type="ECO:0000259" key="3">
    <source>
        <dbReference type="Pfam" id="PF02581"/>
    </source>
</evidence>
<proteinExistence type="predicted"/>
<dbReference type="GO" id="GO:0005737">
    <property type="term" value="C:cytoplasm"/>
    <property type="evidence" value="ECO:0007669"/>
    <property type="project" value="TreeGrafter"/>
</dbReference>
<dbReference type="SUPFAM" id="SSF51391">
    <property type="entry name" value="Thiamin phosphate synthase"/>
    <property type="match status" value="1"/>
</dbReference>
<organism evidence="4 5">
    <name type="scientific">Magnetospirillum molischianum DSM 120</name>
    <dbReference type="NCBI Taxonomy" id="1150626"/>
    <lineage>
        <taxon>Bacteria</taxon>
        <taxon>Pseudomonadati</taxon>
        <taxon>Pseudomonadota</taxon>
        <taxon>Alphaproteobacteria</taxon>
        <taxon>Rhodospirillales</taxon>
        <taxon>Rhodospirillaceae</taxon>
        <taxon>Magnetospirillum</taxon>
    </lineage>
</organism>
<dbReference type="InterPro" id="IPR022998">
    <property type="entry name" value="ThiamineP_synth_TenI"/>
</dbReference>
<evidence type="ECO:0000256" key="1">
    <source>
        <dbReference type="ARBA" id="ARBA00004948"/>
    </source>
</evidence>
<dbReference type="PANTHER" id="PTHR20857:SF15">
    <property type="entry name" value="THIAMINE-PHOSPHATE SYNTHASE"/>
    <property type="match status" value="1"/>
</dbReference>
<accession>H8FMV5</accession>
<dbReference type="eggNOG" id="COG0352">
    <property type="taxonomic scope" value="Bacteria"/>
</dbReference>
<dbReference type="RefSeq" id="WP_002725345.1">
    <property type="nucleotide sequence ID" value="NZ_CAHP01000001.1"/>
</dbReference>
<keyword evidence="5" id="KW-1185">Reference proteome</keyword>
<dbReference type="InterPro" id="IPR013785">
    <property type="entry name" value="Aldolase_TIM"/>
</dbReference>
<comment type="caution">
    <text evidence="4">The sequence shown here is derived from an EMBL/GenBank/DDBJ whole genome shotgun (WGS) entry which is preliminary data.</text>
</comment>
<dbReference type="OrthoDB" id="8446047at2"/>
<evidence type="ECO:0000256" key="2">
    <source>
        <dbReference type="ARBA" id="ARBA00022977"/>
    </source>
</evidence>
<comment type="pathway">
    <text evidence="1">Cofactor biosynthesis; thiamine diphosphate biosynthesis.</text>
</comment>
<dbReference type="InterPro" id="IPR036206">
    <property type="entry name" value="ThiamineP_synth_sf"/>
</dbReference>
<dbReference type="GO" id="GO:0009228">
    <property type="term" value="P:thiamine biosynthetic process"/>
    <property type="evidence" value="ECO:0007669"/>
    <property type="project" value="UniProtKB-KW"/>
</dbReference>
<sequence length="222" mass="22772">MTLANPSRRLNSTVCGLSAWAGPPLILVTDDVRLPDPLAAAAALPSGSGVLLRHYGDPARAARAAALAALCRRRRLVLLVAGDWRLAARLGAAGLHLPEGIARHGVLAPALGWLRRRHALLTVAAHSPLALGRAAALGADAALVSPVFPSRSHPGAPVVGPLRLGGWRRRARLPLIALGGVSAATARRLPRGSVCGLAAIEGLSGVSRSGQGERDVLTLGID</sequence>
<dbReference type="Proteomes" id="UP000004169">
    <property type="component" value="Unassembled WGS sequence"/>
</dbReference>
<dbReference type="EMBL" id="CAHP01000001">
    <property type="protein sequence ID" value="CCG39693.1"/>
    <property type="molecule type" value="Genomic_DNA"/>
</dbReference>
<keyword evidence="2" id="KW-0784">Thiamine biosynthesis</keyword>